<dbReference type="PANTHER" id="PTHR23073">
    <property type="entry name" value="26S PROTEASOME REGULATORY SUBUNIT"/>
    <property type="match status" value="1"/>
</dbReference>
<dbReference type="InterPro" id="IPR003593">
    <property type="entry name" value="AAA+_ATPase"/>
</dbReference>
<dbReference type="InterPro" id="IPR050221">
    <property type="entry name" value="26S_Proteasome_ATPase"/>
</dbReference>
<organism evidence="5 6">
    <name type="scientific">Xanthomonas phaseoli pv. syngonii LMG 9055</name>
    <dbReference type="NCBI Taxonomy" id="1437878"/>
    <lineage>
        <taxon>Bacteria</taxon>
        <taxon>Pseudomonadati</taxon>
        <taxon>Pseudomonadota</taxon>
        <taxon>Gammaproteobacteria</taxon>
        <taxon>Lysobacterales</taxon>
        <taxon>Lysobacteraceae</taxon>
        <taxon>Xanthomonas</taxon>
    </lineage>
</organism>
<evidence type="ECO:0000256" key="1">
    <source>
        <dbReference type="ARBA" id="ARBA00006914"/>
    </source>
</evidence>
<keyword evidence="2" id="KW-0547">Nucleotide-binding</keyword>
<evidence type="ECO:0000256" key="3">
    <source>
        <dbReference type="ARBA" id="ARBA00022840"/>
    </source>
</evidence>
<feature type="domain" description="AAA+ ATPase" evidence="4">
    <location>
        <begin position="145"/>
        <end position="277"/>
    </location>
</feature>
<dbReference type="GO" id="GO:0005524">
    <property type="term" value="F:ATP binding"/>
    <property type="evidence" value="ECO:0007669"/>
    <property type="project" value="UniProtKB-KW"/>
</dbReference>
<evidence type="ECO:0000259" key="4">
    <source>
        <dbReference type="SMART" id="SM00382"/>
    </source>
</evidence>
<dbReference type="SUPFAM" id="SSF52540">
    <property type="entry name" value="P-loop containing nucleoside triphosphate hydrolases"/>
    <property type="match status" value="1"/>
</dbReference>
<dbReference type="InterPro" id="IPR003959">
    <property type="entry name" value="ATPase_AAA_core"/>
</dbReference>
<accession>A0A1V9H820</accession>
<evidence type="ECO:0000256" key="2">
    <source>
        <dbReference type="ARBA" id="ARBA00022741"/>
    </source>
</evidence>
<evidence type="ECO:0000313" key="6">
    <source>
        <dbReference type="Proteomes" id="UP000050343"/>
    </source>
</evidence>
<dbReference type="SMART" id="SM00382">
    <property type="entry name" value="AAA"/>
    <property type="match status" value="1"/>
</dbReference>
<name>A0A1V9H820_9XANT</name>
<dbReference type="Gene3D" id="3.40.50.300">
    <property type="entry name" value="P-loop containing nucleotide triphosphate hydrolases"/>
    <property type="match status" value="1"/>
</dbReference>
<dbReference type="GO" id="GO:0016887">
    <property type="term" value="F:ATP hydrolysis activity"/>
    <property type="evidence" value="ECO:0007669"/>
    <property type="project" value="InterPro"/>
</dbReference>
<dbReference type="CDD" id="cd19481">
    <property type="entry name" value="RecA-like_protease"/>
    <property type="match status" value="1"/>
</dbReference>
<protein>
    <recommendedName>
        <fullName evidence="4">AAA+ ATPase domain-containing protein</fullName>
    </recommendedName>
</protein>
<evidence type="ECO:0000313" key="5">
    <source>
        <dbReference type="EMBL" id="OQP78887.1"/>
    </source>
</evidence>
<comment type="caution">
    <text evidence="5">The sequence shown here is derived from an EMBL/GenBank/DDBJ whole genome shotgun (WGS) entry which is preliminary data.</text>
</comment>
<proteinExistence type="inferred from homology"/>
<gene>
    <name evidence="5" type="ORF">IA54_006160</name>
</gene>
<dbReference type="AlphaFoldDB" id="A0A1V9H820"/>
<dbReference type="Pfam" id="PF00004">
    <property type="entry name" value="AAA"/>
    <property type="match status" value="1"/>
</dbReference>
<dbReference type="Proteomes" id="UP000050343">
    <property type="component" value="Unassembled WGS sequence"/>
</dbReference>
<sequence length="399" mass="44685">MAARSIKRAPDEHFEHVLDVCRAAIQTGEEIPKHQVRRLLEFLEVHGEKSKAADLQKLLDSAAKNVGTSPRRLVRSRANLQGEILGRAVRPPLDKETSAPLADIVWPEDLPTASPVLTKDLQTLAENFIEEWRLSDALLDVGVSPTRSALIYGEPGTGKTHLALWIAGQLGMPVVLARLDGMISSFLGTTSRNIGNLFDFAERYQCVLLLDEFDAVAKLRDDPHEIGEIKRVVNTILQRLDLRREIGVTIGITNHEQLLDPAVWRRFQIQIRMPKPSLEGRVSILKRYLLPFELPAAEARFLAWATTEMSGADIQSVVDSYKRLKVVTDQQNLTLVELFRRLKDMHNDRVGPDQKRILSLADPQAAKALLSSPEADGDIQSLAIVFGKSRTTIKRWLDN</sequence>
<dbReference type="InterPro" id="IPR027417">
    <property type="entry name" value="P-loop_NTPase"/>
</dbReference>
<reference evidence="5 6" key="2">
    <citation type="journal article" date="2017" name="Plant Pathol.">
        <title>Pathogenicity and virulence gene content of Xanthomonas strains infecting Araceae, formerly known as Xanthomonas axonopodis pv. dieffenbachiae.</title>
        <authorList>
            <person name="Constantin E.C."/>
            <person name="Haegeman A."/>
            <person name="Van Vaerenbergh J."/>
            <person name="Baeyen S."/>
            <person name="Van Malderghem C."/>
            <person name="Maes M."/>
            <person name="Cottyn B."/>
        </authorList>
    </citation>
    <scope>NUCLEOTIDE SEQUENCE [LARGE SCALE GENOMIC DNA]</scope>
    <source>
        <strain evidence="6">LMG9055</strain>
    </source>
</reference>
<comment type="similarity">
    <text evidence="1">Belongs to the AAA ATPase family.</text>
</comment>
<dbReference type="EMBL" id="JPUO02000165">
    <property type="protein sequence ID" value="OQP78887.1"/>
    <property type="molecule type" value="Genomic_DNA"/>
</dbReference>
<keyword evidence="3" id="KW-0067">ATP-binding</keyword>
<reference evidence="5 6" key="1">
    <citation type="journal article" date="2016" name="Plant Pathol.">
        <title>Genetic characterization of strains named as Xanthomonas axonopodis pv. dieffenbachiae leads to a taxonomic revision of the X. axonopodis species complex.</title>
        <authorList>
            <person name="Constantin E.C."/>
            <person name="Cleenwerck I."/>
            <person name="Maes M."/>
            <person name="Baeyen S."/>
            <person name="Van Malderghem C."/>
            <person name="De Vos P."/>
            <person name="Cottyn B."/>
        </authorList>
    </citation>
    <scope>NUCLEOTIDE SEQUENCE [LARGE SCALE GENOMIC DNA]</scope>
    <source>
        <strain evidence="6">LMG9055</strain>
    </source>
</reference>